<dbReference type="Proteomes" id="UP000183557">
    <property type="component" value="Unassembled WGS sequence"/>
</dbReference>
<keyword evidence="1" id="KW-0732">Signal</keyword>
<reference evidence="4" key="1">
    <citation type="submission" date="2016-10" db="EMBL/GenBank/DDBJ databases">
        <authorList>
            <person name="Varghese N."/>
            <person name="Submissions S."/>
        </authorList>
    </citation>
    <scope>NUCLEOTIDE SEQUENCE [LARGE SCALE GENOMIC DNA]</scope>
    <source>
        <strain evidence="4">CGMCC 1.3704</strain>
    </source>
</reference>
<feature type="domain" description="YtkA-like" evidence="2">
    <location>
        <begin position="153"/>
        <end position="230"/>
    </location>
</feature>
<dbReference type="AlphaFoldDB" id="A0A1I3XRC0"/>
<dbReference type="InterPro" id="IPR032693">
    <property type="entry name" value="YtkA-like_dom"/>
</dbReference>
<feature type="chain" id="PRO_5039573781" evidence="1">
    <location>
        <begin position="22"/>
        <end position="250"/>
    </location>
</feature>
<accession>A0A1I3XRC0</accession>
<dbReference type="Pfam" id="PF13115">
    <property type="entry name" value="YtkA"/>
    <property type="match status" value="2"/>
</dbReference>
<gene>
    <name evidence="3" type="ORF">SAMN04487936_109100</name>
</gene>
<keyword evidence="4" id="KW-1185">Reference proteome</keyword>
<feature type="domain" description="YtkA-like" evidence="2">
    <location>
        <begin position="41"/>
        <end position="120"/>
    </location>
</feature>
<proteinExistence type="predicted"/>
<sequence>MKKILLSILLLILMSACSGNNEENNTSDQTDQTNAATELPEVEVEFEHEPIPVNEETTIKAMVTQGDEPVPDAKYVEFEIWSTQDGQDTSETLEAKHVEAGSYEIQYTFEKEGTYQVIAHTQVDDLHTMPQKEVNVGQEGQASGHDHSDNSGKFMVHLMTDQPFKAGENSTLTTHINHMEEPFSDGDVKFEISSDQMDKHIYVDAEESELGEYTATYNFPDPGTYRINIHYEKPEEDIHGHQEQRIDVVQ</sequence>
<dbReference type="OrthoDB" id="2679563at2"/>
<organism evidence="3 4">
    <name type="scientific">Halobacillus dabanensis</name>
    <dbReference type="NCBI Taxonomy" id="240302"/>
    <lineage>
        <taxon>Bacteria</taxon>
        <taxon>Bacillati</taxon>
        <taxon>Bacillota</taxon>
        <taxon>Bacilli</taxon>
        <taxon>Bacillales</taxon>
        <taxon>Bacillaceae</taxon>
        <taxon>Halobacillus</taxon>
    </lineage>
</organism>
<evidence type="ECO:0000259" key="2">
    <source>
        <dbReference type="Pfam" id="PF13115"/>
    </source>
</evidence>
<protein>
    <submittedName>
        <fullName evidence="3">YtkA-like</fullName>
    </submittedName>
</protein>
<dbReference type="RefSeq" id="WP_075037405.1">
    <property type="nucleotide sequence ID" value="NZ_FOSB01000009.1"/>
</dbReference>
<evidence type="ECO:0000313" key="4">
    <source>
        <dbReference type="Proteomes" id="UP000183557"/>
    </source>
</evidence>
<evidence type="ECO:0000256" key="1">
    <source>
        <dbReference type="SAM" id="SignalP"/>
    </source>
</evidence>
<dbReference type="PROSITE" id="PS51257">
    <property type="entry name" value="PROKAR_LIPOPROTEIN"/>
    <property type="match status" value="1"/>
</dbReference>
<evidence type="ECO:0000313" key="3">
    <source>
        <dbReference type="EMBL" id="SFK22197.1"/>
    </source>
</evidence>
<feature type="signal peptide" evidence="1">
    <location>
        <begin position="1"/>
        <end position="21"/>
    </location>
</feature>
<dbReference type="EMBL" id="FOSB01000009">
    <property type="protein sequence ID" value="SFK22197.1"/>
    <property type="molecule type" value="Genomic_DNA"/>
</dbReference>
<name>A0A1I3XRC0_HALDA</name>